<proteinExistence type="predicted"/>
<dbReference type="Gene3D" id="3.30.40.10">
    <property type="entry name" value="Zinc/RING finger domain, C3HC4 (zinc finger)"/>
    <property type="match status" value="1"/>
</dbReference>
<dbReference type="Proteomes" id="UP000604825">
    <property type="component" value="Unassembled WGS sequence"/>
</dbReference>
<dbReference type="InterPro" id="IPR013083">
    <property type="entry name" value="Znf_RING/FYVE/PHD"/>
</dbReference>
<feature type="compositionally biased region" description="Basic and acidic residues" evidence="1">
    <location>
        <begin position="1"/>
        <end position="21"/>
    </location>
</feature>
<feature type="region of interest" description="Disordered" evidence="1">
    <location>
        <begin position="1"/>
        <end position="35"/>
    </location>
</feature>
<dbReference type="PANTHER" id="PTHR46235:SF2">
    <property type="entry name" value="GLYCOPROTEIN FAMILY PROTEIN, PUTATIVE, EXPRESSED-RELATED"/>
    <property type="match status" value="1"/>
</dbReference>
<keyword evidence="4" id="KW-1185">Reference proteome</keyword>
<evidence type="ECO:0000313" key="3">
    <source>
        <dbReference type="EMBL" id="CAD6267997.1"/>
    </source>
</evidence>
<dbReference type="AlphaFoldDB" id="A0A811RDG0"/>
<evidence type="ECO:0000256" key="1">
    <source>
        <dbReference type="SAM" id="MobiDB-lite"/>
    </source>
</evidence>
<organism evidence="3 4">
    <name type="scientific">Miscanthus lutarioriparius</name>
    <dbReference type="NCBI Taxonomy" id="422564"/>
    <lineage>
        <taxon>Eukaryota</taxon>
        <taxon>Viridiplantae</taxon>
        <taxon>Streptophyta</taxon>
        <taxon>Embryophyta</taxon>
        <taxon>Tracheophyta</taxon>
        <taxon>Spermatophyta</taxon>
        <taxon>Magnoliopsida</taxon>
        <taxon>Liliopsida</taxon>
        <taxon>Poales</taxon>
        <taxon>Poaceae</taxon>
        <taxon>PACMAD clade</taxon>
        <taxon>Panicoideae</taxon>
        <taxon>Andropogonodae</taxon>
        <taxon>Andropogoneae</taxon>
        <taxon>Saccharinae</taxon>
        <taxon>Miscanthus</taxon>
    </lineage>
</organism>
<protein>
    <recommendedName>
        <fullName evidence="2">Histone-lysine N-methyltransferase NSD-like PHD zinc finger domain-containing protein</fullName>
    </recommendedName>
</protein>
<evidence type="ECO:0000259" key="2">
    <source>
        <dbReference type="Pfam" id="PF22908"/>
    </source>
</evidence>
<dbReference type="InterPro" id="IPR055198">
    <property type="entry name" value="NSD_PHD"/>
</dbReference>
<dbReference type="PANTHER" id="PTHR46235">
    <property type="entry name" value="PHD FINGER-CONTAINING PROTEIN DDB_G0268158"/>
    <property type="match status" value="1"/>
</dbReference>
<dbReference type="Pfam" id="PF22908">
    <property type="entry name" value="PHD_NSD"/>
    <property type="match status" value="1"/>
</dbReference>
<accession>A0A811RDG0</accession>
<gene>
    <name evidence="3" type="ORF">NCGR_LOCUS51302</name>
</gene>
<dbReference type="OrthoDB" id="21264at2759"/>
<feature type="domain" description="Histone-lysine N-methyltransferase NSD-like PHD zinc finger" evidence="2">
    <location>
        <begin position="98"/>
        <end position="144"/>
    </location>
</feature>
<reference evidence="3" key="1">
    <citation type="submission" date="2020-10" db="EMBL/GenBank/DDBJ databases">
        <authorList>
            <person name="Han B."/>
            <person name="Lu T."/>
            <person name="Zhao Q."/>
            <person name="Huang X."/>
            <person name="Zhao Y."/>
        </authorList>
    </citation>
    <scope>NUCLEOTIDE SEQUENCE</scope>
</reference>
<dbReference type="EMBL" id="CAJGYO010000014">
    <property type="protein sequence ID" value="CAD6267997.1"/>
    <property type="molecule type" value="Genomic_DNA"/>
</dbReference>
<name>A0A811RDG0_9POAL</name>
<comment type="caution">
    <text evidence="3">The sequence shown here is derived from an EMBL/GenBank/DDBJ whole genome shotgun (WGS) entry which is preliminary data.</text>
</comment>
<sequence length="279" mass="31127">MDQVESSRSEFRTPRGALDVKRKSKKRRKAQPDDGDDVCSICDDGGYVTCCDGGCLRSFHLTEEHGEGSKCPSLGINSEEANMIIDKKDFVCKNCKYKQHQCSACGLLGSSDLSMGAEVFQCKEYNCGHFYHPKCVSKLLYPDDKLRACHFEHDIPFEAKEGPNGYIFQRAWDGILRDQILIYCMKHEIVKELGIPMRKLIIFPYAENLCVPKGPESAPKERDTLAQEGLLDHPSSEPSQSLPSAAAQNQCFCSNPMDSFAPKSLFPHPYPGSCGWLGD</sequence>
<evidence type="ECO:0000313" key="4">
    <source>
        <dbReference type="Proteomes" id="UP000604825"/>
    </source>
</evidence>